<sequence length="199" mass="21659">MAVYDYRNPPPPQPWFRNTRLQRQRPGYRSLPLFPFTFVTRSTGTDEDDEAGRLYGADAGHALAGGEIGVGELHAHDDLTWLKVEACRAWLRDSSQVLDRKLQFAAGVGPRTGWAFTSEVSRISGLHGGASGASSAAEIHVGPSATVPDGELVGTPTFDLLPAPITLEPHQSLIVSSEPLPLGPGETFFISFFWREFRG</sequence>
<name>X1C8A3_9ZZZZ</name>
<dbReference type="AlphaFoldDB" id="X1C8A3"/>
<reference evidence="1" key="1">
    <citation type="journal article" date="2014" name="Front. Microbiol.">
        <title>High frequency of phylogenetically diverse reductive dehalogenase-homologous genes in deep subseafloor sedimentary metagenomes.</title>
        <authorList>
            <person name="Kawai M."/>
            <person name="Futagami T."/>
            <person name="Toyoda A."/>
            <person name="Takaki Y."/>
            <person name="Nishi S."/>
            <person name="Hori S."/>
            <person name="Arai W."/>
            <person name="Tsubouchi T."/>
            <person name="Morono Y."/>
            <person name="Uchiyama I."/>
            <person name="Ito T."/>
            <person name="Fujiyama A."/>
            <person name="Inagaki F."/>
            <person name="Takami H."/>
        </authorList>
    </citation>
    <scope>NUCLEOTIDE SEQUENCE</scope>
    <source>
        <strain evidence="1">Expedition CK06-06</strain>
    </source>
</reference>
<proteinExistence type="predicted"/>
<gene>
    <name evidence="1" type="ORF">S01H4_44188</name>
</gene>
<organism evidence="1">
    <name type="scientific">marine sediment metagenome</name>
    <dbReference type="NCBI Taxonomy" id="412755"/>
    <lineage>
        <taxon>unclassified sequences</taxon>
        <taxon>metagenomes</taxon>
        <taxon>ecological metagenomes</taxon>
    </lineage>
</organism>
<accession>X1C8A3</accession>
<comment type="caution">
    <text evidence="1">The sequence shown here is derived from an EMBL/GenBank/DDBJ whole genome shotgun (WGS) entry which is preliminary data.</text>
</comment>
<dbReference type="EMBL" id="BART01024470">
    <property type="protein sequence ID" value="GAH04306.1"/>
    <property type="molecule type" value="Genomic_DNA"/>
</dbReference>
<evidence type="ECO:0000313" key="1">
    <source>
        <dbReference type="EMBL" id="GAH04306.1"/>
    </source>
</evidence>
<protein>
    <submittedName>
        <fullName evidence="1">Uncharacterized protein</fullName>
    </submittedName>
</protein>